<name>A0AA40E2A2_9PEZI</name>
<proteinExistence type="predicted"/>
<sequence>MAEMSAPHKEVDFIQGFGSFNFAPPPSLLSEVGFQNRGKKIQYLPDQTFESSLLPSQFPFMKLTPEIRRRIYRCLVSELYNDENDGLDGQYPNAGLRFSVVDRPFSSDKPENNVSFPVAITGAPDQRNIDPRRGATGGQPIDLFEMYKSIRAGEFEEDDPNLPPVWQQLRNSDANESSSEEEAEFSGAEDLGSDWDSDEAEVVVNLRRSKGPTTTTQTDQLPTNNSPQPRCTVMIQNRVEDNPDCPAHHYYEKGANHAEEGARCRCDSVPPEFRRGKCVCVYRLSSAYEHVRCLGEVSRQIAAELGECLWANATVEFDGPETVFAFAAERPAALRLIKSVVLGVDCAGWALDTTTADLDAVLKLVSARMHVLSFGVRLYTDLDGMFTRQVVVAEVDHDAQWADRVVFVLDNTAPPSMRMVEWAPLFRALRTRAFAVRAKGSIKRPAHNLPWKSLPRETADLIGRVEHHVLDMWKPDCVRERVMALRLRDA</sequence>
<feature type="compositionally biased region" description="Acidic residues" evidence="1">
    <location>
        <begin position="191"/>
        <end position="201"/>
    </location>
</feature>
<feature type="region of interest" description="Disordered" evidence="1">
    <location>
        <begin position="155"/>
        <end position="230"/>
    </location>
</feature>
<feature type="region of interest" description="Disordered" evidence="1">
    <location>
        <begin position="109"/>
        <end position="140"/>
    </location>
</feature>
<feature type="compositionally biased region" description="Low complexity" evidence="1">
    <location>
        <begin position="212"/>
        <end position="223"/>
    </location>
</feature>
<gene>
    <name evidence="2" type="ORF">B0H67DRAFT_103008</name>
</gene>
<dbReference type="Proteomes" id="UP001172102">
    <property type="component" value="Unassembled WGS sequence"/>
</dbReference>
<evidence type="ECO:0000256" key="1">
    <source>
        <dbReference type="SAM" id="MobiDB-lite"/>
    </source>
</evidence>
<evidence type="ECO:0000313" key="2">
    <source>
        <dbReference type="EMBL" id="KAK0724355.1"/>
    </source>
</evidence>
<dbReference type="AlphaFoldDB" id="A0AA40E2A2"/>
<evidence type="ECO:0000313" key="3">
    <source>
        <dbReference type="Proteomes" id="UP001172102"/>
    </source>
</evidence>
<comment type="caution">
    <text evidence="2">The sequence shown here is derived from an EMBL/GenBank/DDBJ whole genome shotgun (WGS) entry which is preliminary data.</text>
</comment>
<protein>
    <submittedName>
        <fullName evidence="2">Uncharacterized protein</fullName>
    </submittedName>
</protein>
<dbReference type="EMBL" id="JAUKUA010000002">
    <property type="protein sequence ID" value="KAK0724355.1"/>
    <property type="molecule type" value="Genomic_DNA"/>
</dbReference>
<accession>A0AA40E2A2</accession>
<keyword evidence="3" id="KW-1185">Reference proteome</keyword>
<reference evidence="2" key="1">
    <citation type="submission" date="2023-06" db="EMBL/GenBank/DDBJ databases">
        <title>Genome-scale phylogeny and comparative genomics of the fungal order Sordariales.</title>
        <authorList>
            <consortium name="Lawrence Berkeley National Laboratory"/>
            <person name="Hensen N."/>
            <person name="Bonometti L."/>
            <person name="Westerberg I."/>
            <person name="Brannstrom I.O."/>
            <person name="Guillou S."/>
            <person name="Cros-Aarteil S."/>
            <person name="Calhoun S."/>
            <person name="Haridas S."/>
            <person name="Kuo A."/>
            <person name="Mondo S."/>
            <person name="Pangilinan J."/>
            <person name="Riley R."/>
            <person name="Labutti K."/>
            <person name="Andreopoulos B."/>
            <person name="Lipzen A."/>
            <person name="Chen C."/>
            <person name="Yanf M."/>
            <person name="Daum C."/>
            <person name="Ng V."/>
            <person name="Clum A."/>
            <person name="Steindorff A."/>
            <person name="Ohm R."/>
            <person name="Martin F."/>
            <person name="Silar P."/>
            <person name="Natvig D."/>
            <person name="Lalanne C."/>
            <person name="Gautier V."/>
            <person name="Ament-Velasquez S.L."/>
            <person name="Kruys A."/>
            <person name="Hutchinson M.I."/>
            <person name="Powell A.J."/>
            <person name="Barry K."/>
            <person name="Miller A.N."/>
            <person name="Grigoriev I.V."/>
            <person name="Debuchy R."/>
            <person name="Gladieux P."/>
            <person name="Thoren M.H."/>
            <person name="Johannesson H."/>
        </authorList>
    </citation>
    <scope>NUCLEOTIDE SEQUENCE</scope>
    <source>
        <strain evidence="2">SMH4607-1</strain>
    </source>
</reference>
<organism evidence="2 3">
    <name type="scientific">Lasiosphaeris hirsuta</name>
    <dbReference type="NCBI Taxonomy" id="260670"/>
    <lineage>
        <taxon>Eukaryota</taxon>
        <taxon>Fungi</taxon>
        <taxon>Dikarya</taxon>
        <taxon>Ascomycota</taxon>
        <taxon>Pezizomycotina</taxon>
        <taxon>Sordariomycetes</taxon>
        <taxon>Sordariomycetidae</taxon>
        <taxon>Sordariales</taxon>
        <taxon>Lasiosphaeriaceae</taxon>
        <taxon>Lasiosphaeris</taxon>
    </lineage>
</organism>